<dbReference type="EMBL" id="FNIE01000013">
    <property type="protein sequence ID" value="SDO83797.1"/>
    <property type="molecule type" value="Genomic_DNA"/>
</dbReference>
<dbReference type="InterPro" id="IPR028082">
    <property type="entry name" value="Peripla_BP_I"/>
</dbReference>
<dbReference type="InterPro" id="IPR000843">
    <property type="entry name" value="HTH_LacI"/>
</dbReference>
<dbReference type="Gene3D" id="1.10.260.40">
    <property type="entry name" value="lambda repressor-like DNA-binding domains"/>
    <property type="match status" value="1"/>
</dbReference>
<keyword evidence="1" id="KW-0805">Transcription regulation</keyword>
<dbReference type="Pfam" id="PF13377">
    <property type="entry name" value="Peripla_BP_3"/>
    <property type="match status" value="1"/>
</dbReference>
<dbReference type="PROSITE" id="PS50932">
    <property type="entry name" value="HTH_LACI_2"/>
    <property type="match status" value="1"/>
</dbReference>
<dbReference type="PANTHER" id="PTHR30146:SF109">
    <property type="entry name" value="HTH-TYPE TRANSCRIPTIONAL REGULATOR GALS"/>
    <property type="match status" value="1"/>
</dbReference>
<dbReference type="InterPro" id="IPR010982">
    <property type="entry name" value="Lambda_DNA-bd_dom_sf"/>
</dbReference>
<dbReference type="Gene3D" id="3.40.50.2300">
    <property type="match status" value="2"/>
</dbReference>
<dbReference type="SUPFAM" id="SSF53822">
    <property type="entry name" value="Periplasmic binding protein-like I"/>
    <property type="match status" value="1"/>
</dbReference>
<keyword evidence="2" id="KW-0238">DNA-binding</keyword>
<dbReference type="AlphaFoldDB" id="A0A1H0MTS5"/>
<dbReference type="Proteomes" id="UP000199341">
    <property type="component" value="Unassembled WGS sequence"/>
</dbReference>
<protein>
    <submittedName>
        <fullName evidence="5">Transcriptional regulator, LacI family</fullName>
    </submittedName>
</protein>
<evidence type="ECO:0000256" key="1">
    <source>
        <dbReference type="ARBA" id="ARBA00023015"/>
    </source>
</evidence>
<keyword evidence="3" id="KW-0804">Transcription</keyword>
<reference evidence="5 6" key="1">
    <citation type="submission" date="2016-10" db="EMBL/GenBank/DDBJ databases">
        <authorList>
            <person name="de Groot N.N."/>
        </authorList>
    </citation>
    <scope>NUCLEOTIDE SEQUENCE [LARGE SCALE GENOMIC DNA]</scope>
    <source>
        <strain evidence="5 6">CGMCC 4.2022</strain>
    </source>
</reference>
<evidence type="ECO:0000313" key="5">
    <source>
        <dbReference type="EMBL" id="SDO83797.1"/>
    </source>
</evidence>
<dbReference type="CDD" id="cd01392">
    <property type="entry name" value="HTH_LacI"/>
    <property type="match status" value="1"/>
</dbReference>
<dbReference type="CDD" id="cd06267">
    <property type="entry name" value="PBP1_LacI_sugar_binding-like"/>
    <property type="match status" value="1"/>
</dbReference>
<evidence type="ECO:0000259" key="4">
    <source>
        <dbReference type="PROSITE" id="PS50932"/>
    </source>
</evidence>
<evidence type="ECO:0000256" key="3">
    <source>
        <dbReference type="ARBA" id="ARBA00023163"/>
    </source>
</evidence>
<dbReference type="STRING" id="310781.SAMN05216259_11392"/>
<name>A0A1H0MTS5_9ACTN</name>
<feature type="domain" description="HTH lacI-type" evidence="4">
    <location>
        <begin position="15"/>
        <end position="69"/>
    </location>
</feature>
<dbReference type="OrthoDB" id="3595338at2"/>
<dbReference type="Pfam" id="PF00356">
    <property type="entry name" value="LacI"/>
    <property type="match status" value="1"/>
</dbReference>
<keyword evidence="6" id="KW-1185">Reference proteome</keyword>
<dbReference type="SUPFAM" id="SSF47413">
    <property type="entry name" value="lambda repressor-like DNA-binding domains"/>
    <property type="match status" value="1"/>
</dbReference>
<accession>A0A1H0MTS5</accession>
<organism evidence="5 6">
    <name type="scientific">Actinacidiphila guanduensis</name>
    <dbReference type="NCBI Taxonomy" id="310781"/>
    <lineage>
        <taxon>Bacteria</taxon>
        <taxon>Bacillati</taxon>
        <taxon>Actinomycetota</taxon>
        <taxon>Actinomycetes</taxon>
        <taxon>Kitasatosporales</taxon>
        <taxon>Streptomycetaceae</taxon>
        <taxon>Actinacidiphila</taxon>
    </lineage>
</organism>
<dbReference type="GO" id="GO:0000976">
    <property type="term" value="F:transcription cis-regulatory region binding"/>
    <property type="evidence" value="ECO:0007669"/>
    <property type="project" value="TreeGrafter"/>
</dbReference>
<proteinExistence type="predicted"/>
<dbReference type="InterPro" id="IPR046335">
    <property type="entry name" value="LacI/GalR-like_sensor"/>
</dbReference>
<sequence>MPEGSSEQPKRPNRPTMRDVALLARVAPKTVSRVVNGVPTVDPAMAARVREAARKLGYRPNLTASSLRRGDGRTRSIGMLVEDAANPYSAALIRSVEDIARERGVLVLIGSLDEDPARERELAQEFIDRRVDGLVVVPAGQDQGYLRAEQQAGTCVVFADREPRLLEADAVVSDNRESAVTAVRHLMAAGHRRIGYLGDLASITTAAQRLDGYRHALEVAGLPVADALIRQDLTTEQAAVAATREMLALPEPPTALFTSQNLVTIGCSRALRELGMQDRVAMVGFDDFPLADLLRPGISVMAQDVEAIGTLAARILFRRLDGDRTPPATTVVPTRLIARGSGEIPVAAALAVPAAAVEPPAPEPPAAAARAEGALDV</sequence>
<dbReference type="GO" id="GO:0003700">
    <property type="term" value="F:DNA-binding transcription factor activity"/>
    <property type="evidence" value="ECO:0007669"/>
    <property type="project" value="TreeGrafter"/>
</dbReference>
<evidence type="ECO:0000256" key="2">
    <source>
        <dbReference type="ARBA" id="ARBA00023125"/>
    </source>
</evidence>
<dbReference type="SMART" id="SM00354">
    <property type="entry name" value="HTH_LACI"/>
    <property type="match status" value="1"/>
</dbReference>
<dbReference type="PANTHER" id="PTHR30146">
    <property type="entry name" value="LACI-RELATED TRANSCRIPTIONAL REPRESSOR"/>
    <property type="match status" value="1"/>
</dbReference>
<evidence type="ECO:0000313" key="6">
    <source>
        <dbReference type="Proteomes" id="UP000199341"/>
    </source>
</evidence>
<gene>
    <name evidence="5" type="ORF">SAMN05216259_11392</name>
</gene>